<evidence type="ECO:0000256" key="22">
    <source>
        <dbReference type="SAM" id="Phobius"/>
    </source>
</evidence>
<feature type="compositionally biased region" description="Polar residues" evidence="21">
    <location>
        <begin position="560"/>
        <end position="578"/>
    </location>
</feature>
<accession>A0AAV6VF18</accession>
<dbReference type="EC" id="2.7.11.30" evidence="5"/>
<keyword evidence="25" id="KW-1185">Reference proteome</keyword>
<evidence type="ECO:0000256" key="14">
    <source>
        <dbReference type="ARBA" id="ARBA00022842"/>
    </source>
</evidence>
<evidence type="ECO:0000256" key="16">
    <source>
        <dbReference type="ARBA" id="ARBA00023136"/>
    </source>
</evidence>
<evidence type="ECO:0000259" key="23">
    <source>
        <dbReference type="PROSITE" id="PS50011"/>
    </source>
</evidence>
<gene>
    <name evidence="24" type="ORF">JTE90_001417</name>
</gene>
<dbReference type="InterPro" id="IPR000333">
    <property type="entry name" value="TGFB_receptor"/>
</dbReference>
<dbReference type="InterPro" id="IPR000719">
    <property type="entry name" value="Prot_kinase_dom"/>
</dbReference>
<keyword evidence="16 22" id="KW-0472">Membrane</keyword>
<evidence type="ECO:0000256" key="5">
    <source>
        <dbReference type="ARBA" id="ARBA00012401"/>
    </source>
</evidence>
<dbReference type="Gene3D" id="2.10.60.10">
    <property type="entry name" value="CD59"/>
    <property type="match status" value="1"/>
</dbReference>
<evidence type="ECO:0000256" key="12">
    <source>
        <dbReference type="ARBA" id="ARBA00022777"/>
    </source>
</evidence>
<keyword evidence="14" id="KW-0460">Magnesium</keyword>
<feature type="region of interest" description="Disordered" evidence="21">
    <location>
        <begin position="846"/>
        <end position="877"/>
    </location>
</feature>
<dbReference type="InterPro" id="IPR001245">
    <property type="entry name" value="Ser-Thr/Tyr_kinase_cat_dom"/>
</dbReference>
<dbReference type="PROSITE" id="PS50011">
    <property type="entry name" value="PROTEIN_KINASE_DOM"/>
    <property type="match status" value="1"/>
</dbReference>
<evidence type="ECO:0000256" key="7">
    <source>
        <dbReference type="ARBA" id="ARBA00022679"/>
    </source>
</evidence>
<feature type="transmembrane region" description="Helical" evidence="22">
    <location>
        <begin position="142"/>
        <end position="165"/>
    </location>
</feature>
<evidence type="ECO:0000256" key="19">
    <source>
        <dbReference type="ARBA" id="ARBA00047681"/>
    </source>
</evidence>
<keyword evidence="10" id="KW-0732">Signal</keyword>
<dbReference type="GO" id="GO:0005024">
    <property type="term" value="F:transforming growth factor beta receptor activity"/>
    <property type="evidence" value="ECO:0007669"/>
    <property type="project" value="TreeGrafter"/>
</dbReference>
<feature type="compositionally biased region" description="Low complexity" evidence="21">
    <location>
        <begin position="737"/>
        <end position="750"/>
    </location>
</feature>
<dbReference type="InterPro" id="IPR008266">
    <property type="entry name" value="Tyr_kinase_AS"/>
</dbReference>
<keyword evidence="15 22" id="KW-1133">Transmembrane helix</keyword>
<keyword evidence="12" id="KW-0418">Kinase</keyword>
<evidence type="ECO:0000256" key="3">
    <source>
        <dbReference type="ARBA" id="ARBA00004479"/>
    </source>
</evidence>
<evidence type="ECO:0000256" key="2">
    <source>
        <dbReference type="ARBA" id="ARBA00001946"/>
    </source>
</evidence>
<dbReference type="PANTHER" id="PTHR23255">
    <property type="entry name" value="TRANSFORMING GROWTH FACTOR-BETA RECEPTOR TYPE I AND II"/>
    <property type="match status" value="1"/>
</dbReference>
<dbReference type="SUPFAM" id="SSF57302">
    <property type="entry name" value="Snake toxin-like"/>
    <property type="match status" value="1"/>
</dbReference>
<evidence type="ECO:0000256" key="20">
    <source>
        <dbReference type="ARBA" id="ARBA00048773"/>
    </source>
</evidence>
<keyword evidence="18" id="KW-0325">Glycoprotein</keyword>
<evidence type="ECO:0000256" key="9">
    <source>
        <dbReference type="ARBA" id="ARBA00022723"/>
    </source>
</evidence>
<evidence type="ECO:0000256" key="10">
    <source>
        <dbReference type="ARBA" id="ARBA00022729"/>
    </source>
</evidence>
<comment type="caution">
    <text evidence="24">The sequence shown here is derived from an EMBL/GenBank/DDBJ whole genome shotgun (WGS) entry which is preliminary data.</text>
</comment>
<feature type="region of interest" description="Disordered" evidence="21">
    <location>
        <begin position="723"/>
        <end position="758"/>
    </location>
</feature>
<dbReference type="Pfam" id="PF01064">
    <property type="entry name" value="Activin_recp"/>
    <property type="match status" value="1"/>
</dbReference>
<protein>
    <recommendedName>
        <fullName evidence="5">receptor protein serine/threonine kinase</fullName>
        <ecNumber evidence="5">2.7.11.30</ecNumber>
    </recommendedName>
</protein>
<evidence type="ECO:0000256" key="4">
    <source>
        <dbReference type="ARBA" id="ARBA00009605"/>
    </source>
</evidence>
<evidence type="ECO:0000256" key="1">
    <source>
        <dbReference type="ARBA" id="ARBA00001936"/>
    </source>
</evidence>
<dbReference type="SUPFAM" id="SSF56112">
    <property type="entry name" value="Protein kinase-like (PK-like)"/>
    <property type="match status" value="1"/>
</dbReference>
<comment type="cofactor">
    <cofactor evidence="2">
        <name>Mg(2+)</name>
        <dbReference type="ChEBI" id="CHEBI:18420"/>
    </cofactor>
</comment>
<keyword evidence="8 22" id="KW-0812">Transmembrane</keyword>
<feature type="domain" description="Protein kinase" evidence="23">
    <location>
        <begin position="194"/>
        <end position="501"/>
    </location>
</feature>
<dbReference type="InterPro" id="IPR000472">
    <property type="entry name" value="Activin_recp"/>
</dbReference>
<dbReference type="Pfam" id="PF07714">
    <property type="entry name" value="PK_Tyr_Ser-Thr"/>
    <property type="match status" value="1"/>
</dbReference>
<evidence type="ECO:0000256" key="17">
    <source>
        <dbReference type="ARBA" id="ARBA00023170"/>
    </source>
</evidence>
<keyword evidence="11" id="KW-0547">Nucleotide-binding</keyword>
<organism evidence="24 25">
    <name type="scientific">Oedothorax gibbosus</name>
    <dbReference type="NCBI Taxonomy" id="931172"/>
    <lineage>
        <taxon>Eukaryota</taxon>
        <taxon>Metazoa</taxon>
        <taxon>Ecdysozoa</taxon>
        <taxon>Arthropoda</taxon>
        <taxon>Chelicerata</taxon>
        <taxon>Arachnida</taxon>
        <taxon>Araneae</taxon>
        <taxon>Araneomorphae</taxon>
        <taxon>Entelegynae</taxon>
        <taxon>Araneoidea</taxon>
        <taxon>Linyphiidae</taxon>
        <taxon>Erigoninae</taxon>
        <taxon>Oedothorax</taxon>
    </lineage>
</organism>
<dbReference type="Proteomes" id="UP000827092">
    <property type="component" value="Unassembled WGS sequence"/>
</dbReference>
<dbReference type="Gene3D" id="3.30.200.20">
    <property type="entry name" value="Phosphorylase Kinase, domain 1"/>
    <property type="match status" value="1"/>
</dbReference>
<comment type="similarity">
    <text evidence="4">Belongs to the protein kinase superfamily. TKL Ser/Thr protein kinase family. TGFB receptor subfamily.</text>
</comment>
<comment type="cofactor">
    <cofactor evidence="1">
        <name>Mn(2+)</name>
        <dbReference type="ChEBI" id="CHEBI:29035"/>
    </cofactor>
</comment>
<dbReference type="PANTHER" id="PTHR23255:SF100">
    <property type="entry name" value="RECEPTOR PROTEIN SERINE_THREONINE KINASE"/>
    <property type="match status" value="1"/>
</dbReference>
<dbReference type="Gene3D" id="1.10.510.10">
    <property type="entry name" value="Transferase(Phosphotransferase) domain 1"/>
    <property type="match status" value="1"/>
</dbReference>
<name>A0AAV6VF18_9ARAC</name>
<evidence type="ECO:0000313" key="25">
    <source>
        <dbReference type="Proteomes" id="UP000827092"/>
    </source>
</evidence>
<dbReference type="CDD" id="cd23618">
    <property type="entry name" value="TFP_LU_ECD_Wit"/>
    <property type="match status" value="1"/>
</dbReference>
<evidence type="ECO:0000256" key="11">
    <source>
        <dbReference type="ARBA" id="ARBA00022741"/>
    </source>
</evidence>
<evidence type="ECO:0000256" key="6">
    <source>
        <dbReference type="ARBA" id="ARBA00022527"/>
    </source>
</evidence>
<sequence length="992" mass="110862">MEDSTETNNRKSHDDKSPLCYYLKTPIIRQINVTVGSLLDGNTTEKCAKSTDSCYILWKEDPKNKSITIISQGCWNDADQKCQQTECIPSPSTKALDNTHFCCCVGNYCNTNITDVKNSSDCCEDDPTPQFLGHMTLAPMQIALIVLGVFTVILPAFIFICHKYYRQIPKQSNSSLYPMEEPPSSSPSFDLDTLKIQEAVARGRYGSVYKASLDEESVAVKKFVYQNQQHFLNERAIYLLPHMEHPSLPKYIGSKEQTGEDGRTEFLLVVSFSPLGCLQDYLRANTIDWNSLCKMTLSIARGLAHLHSELKKGDKFKPCIVHRDVTSRNILVKMDGTCMLCDFGFAIQISGSTYVLNGTEVKAEETSLSDVGTLRYMAPEILEGAVNLRDCESSLKQTDVYALGLIIWEIATRCVDLYQGVEIPPFKLPYEVEVGTDPTMEKMQTLVVKHKSRPLFPDIWKTTNPAIRSLKETIEDCWDQDAEARLTTLCVEERITELPVLWERDKAGLTVSTQLSPSINPLSNLKKSPSYNTNKSSLSSDFPSEIIEDRIVCPNRERTNSMSTEGTTETLLSPSDTVNQANDKNRALSHFNSVPKLSYPLQPHQGRNPCLARNLMRDLPNDQEILDGSQKYNGSKRMISFSDGDANIFSLPPGMESNLMRNPTKPAIPYVQNQVTNNIPKETNLTGNCRHPAREFLQKTERRWNPLNMRNLRAGFKMLLDRKSSASHGHIPEEQQPLKSSGISSPVSPSDGNGQTNPVNGFWAAAELKDEDQAHFRVICSEDLSTADGNAVMKSYDHHLLNGHAIAVNHGKKVLNLSSHHQRPTTLQIESGEDVENDIIIDMSDSEEAPKDSASDQATVSDSKPIRRKGSGSRKKVVRRVKTPFEIKSRFSLYDDRIMSSQELPSSTCVVNVSQTQLGTAKFSASVPLNMNTLCFSPQNDHLPLQNDHLPPQNDHLQDDPKIQVKDKRANGHILPPVIANGQQSLFSLCDI</sequence>
<dbReference type="GO" id="GO:0043235">
    <property type="term" value="C:receptor complex"/>
    <property type="evidence" value="ECO:0007669"/>
    <property type="project" value="TreeGrafter"/>
</dbReference>
<comment type="subcellular location">
    <subcellularLocation>
        <location evidence="3">Membrane</location>
        <topology evidence="3">Single-pass type I membrane protein</topology>
    </subcellularLocation>
</comment>
<comment type="catalytic activity">
    <reaction evidence="19">
        <text>L-seryl-[receptor-protein] + ATP = O-phospho-L-seryl-[receptor-protein] + ADP + H(+)</text>
        <dbReference type="Rhea" id="RHEA:18673"/>
        <dbReference type="Rhea" id="RHEA-COMP:11022"/>
        <dbReference type="Rhea" id="RHEA-COMP:11023"/>
        <dbReference type="ChEBI" id="CHEBI:15378"/>
        <dbReference type="ChEBI" id="CHEBI:29999"/>
        <dbReference type="ChEBI" id="CHEBI:30616"/>
        <dbReference type="ChEBI" id="CHEBI:83421"/>
        <dbReference type="ChEBI" id="CHEBI:456216"/>
        <dbReference type="EC" id="2.7.11.30"/>
    </reaction>
</comment>
<evidence type="ECO:0000313" key="24">
    <source>
        <dbReference type="EMBL" id="KAG8195405.1"/>
    </source>
</evidence>
<dbReference type="GO" id="GO:0005886">
    <property type="term" value="C:plasma membrane"/>
    <property type="evidence" value="ECO:0007669"/>
    <property type="project" value="TreeGrafter"/>
</dbReference>
<feature type="compositionally biased region" description="Basic residues" evidence="21">
    <location>
        <begin position="866"/>
        <end position="877"/>
    </location>
</feature>
<dbReference type="FunFam" id="1.10.510.10:FF:000487">
    <property type="entry name" value="Anti-Muellerian hormone type-2 receptor"/>
    <property type="match status" value="1"/>
</dbReference>
<keyword evidence="13" id="KW-0067">ATP-binding</keyword>
<dbReference type="InterPro" id="IPR011009">
    <property type="entry name" value="Kinase-like_dom_sf"/>
</dbReference>
<dbReference type="EMBL" id="JAFNEN010000089">
    <property type="protein sequence ID" value="KAG8195405.1"/>
    <property type="molecule type" value="Genomic_DNA"/>
</dbReference>
<proteinExistence type="inferred from homology"/>
<dbReference type="AlphaFoldDB" id="A0AAV6VF18"/>
<dbReference type="GO" id="GO:0030509">
    <property type="term" value="P:BMP signaling pathway"/>
    <property type="evidence" value="ECO:0007669"/>
    <property type="project" value="TreeGrafter"/>
</dbReference>
<evidence type="ECO:0000256" key="13">
    <source>
        <dbReference type="ARBA" id="ARBA00022840"/>
    </source>
</evidence>
<feature type="region of interest" description="Disordered" evidence="21">
    <location>
        <begin position="558"/>
        <end position="578"/>
    </location>
</feature>
<keyword evidence="7" id="KW-0808">Transferase</keyword>
<evidence type="ECO:0000256" key="15">
    <source>
        <dbReference type="ARBA" id="ARBA00022989"/>
    </source>
</evidence>
<keyword evidence="6" id="KW-0723">Serine/threonine-protein kinase</keyword>
<comment type="catalytic activity">
    <reaction evidence="20">
        <text>L-threonyl-[receptor-protein] + ATP = O-phospho-L-threonyl-[receptor-protein] + ADP + H(+)</text>
        <dbReference type="Rhea" id="RHEA:44880"/>
        <dbReference type="Rhea" id="RHEA-COMP:11024"/>
        <dbReference type="Rhea" id="RHEA-COMP:11025"/>
        <dbReference type="ChEBI" id="CHEBI:15378"/>
        <dbReference type="ChEBI" id="CHEBI:30013"/>
        <dbReference type="ChEBI" id="CHEBI:30616"/>
        <dbReference type="ChEBI" id="CHEBI:61977"/>
        <dbReference type="ChEBI" id="CHEBI:456216"/>
        <dbReference type="EC" id="2.7.11.30"/>
    </reaction>
</comment>
<dbReference type="PROSITE" id="PS00109">
    <property type="entry name" value="PROTEIN_KINASE_TYR"/>
    <property type="match status" value="1"/>
</dbReference>
<dbReference type="GO" id="GO:0005524">
    <property type="term" value="F:ATP binding"/>
    <property type="evidence" value="ECO:0007669"/>
    <property type="project" value="UniProtKB-KW"/>
</dbReference>
<dbReference type="InterPro" id="IPR045860">
    <property type="entry name" value="Snake_toxin-like_sf"/>
</dbReference>
<keyword evidence="17" id="KW-0675">Receptor</keyword>
<evidence type="ECO:0000256" key="18">
    <source>
        <dbReference type="ARBA" id="ARBA00023180"/>
    </source>
</evidence>
<dbReference type="CDD" id="cd14054">
    <property type="entry name" value="STKc_BMPR2_AMHR2"/>
    <property type="match status" value="1"/>
</dbReference>
<reference evidence="24 25" key="1">
    <citation type="journal article" date="2022" name="Nat. Ecol. Evol.">
        <title>A masculinizing supergene underlies an exaggerated male reproductive morph in a spider.</title>
        <authorList>
            <person name="Hendrickx F."/>
            <person name="De Corte Z."/>
            <person name="Sonet G."/>
            <person name="Van Belleghem S.M."/>
            <person name="Kostlbacher S."/>
            <person name="Vangestel C."/>
        </authorList>
    </citation>
    <scope>NUCLEOTIDE SEQUENCE [LARGE SCALE GENOMIC DNA]</scope>
    <source>
        <strain evidence="24">W744_W776</strain>
    </source>
</reference>
<evidence type="ECO:0000256" key="8">
    <source>
        <dbReference type="ARBA" id="ARBA00022692"/>
    </source>
</evidence>
<keyword evidence="9" id="KW-0479">Metal-binding</keyword>
<evidence type="ECO:0000256" key="21">
    <source>
        <dbReference type="SAM" id="MobiDB-lite"/>
    </source>
</evidence>